<evidence type="ECO:0000313" key="3">
    <source>
        <dbReference type="EMBL" id="WIA12676.1"/>
    </source>
</evidence>
<protein>
    <submittedName>
        <fullName evidence="3">Uncharacterized protein</fullName>
    </submittedName>
</protein>
<feature type="coiled-coil region" evidence="2">
    <location>
        <begin position="368"/>
        <end position="395"/>
    </location>
</feature>
<evidence type="ECO:0000256" key="2">
    <source>
        <dbReference type="SAM" id="Coils"/>
    </source>
</evidence>
<dbReference type="EMBL" id="CP126211">
    <property type="protein sequence ID" value="WIA12676.1"/>
    <property type="molecule type" value="Genomic_DNA"/>
</dbReference>
<proteinExistence type="predicted"/>
<organism evidence="3 4">
    <name type="scientific">Tetradesmus obliquus</name>
    <name type="common">Green alga</name>
    <name type="synonym">Acutodesmus obliquus</name>
    <dbReference type="NCBI Taxonomy" id="3088"/>
    <lineage>
        <taxon>Eukaryota</taxon>
        <taxon>Viridiplantae</taxon>
        <taxon>Chlorophyta</taxon>
        <taxon>core chlorophytes</taxon>
        <taxon>Chlorophyceae</taxon>
        <taxon>CS clade</taxon>
        <taxon>Sphaeropleales</taxon>
        <taxon>Scenedesmaceae</taxon>
        <taxon>Tetradesmus</taxon>
    </lineage>
</organism>
<sequence>MQHNLAPAKRAARLLAALPASLTHLEFAYAGEQQLQFRDVPAIAGLTALHTLRIRRWDSNADITKAEEAAATGGLDPLLLARMQQLQVLELGWLGRGALPALLQVMPQLSSLRRLDLQCEAVVALPASEAARYSNLLPASKHLSKLVLRGTARMLPDARYGCHLFAGRQLPQLQQLALGWDPEAADDPVEDADDLPPPFLDSEAMQAMAGCCPALHTLLAPGCVTEDAQLAPLLQLTALSALFLAGDEIDDDFAEQQLALLVGLKELRVNLASELTDVGVAHLTALTGLHSLILEDCSISEDMSGILHDEGRLELHYRESTGESVAQQLRPRARRAVLLAALEAEEQAGGMEAPGALQALLGAHCGSCQQLREQLEAAQARADAAEAAAAKTSATLTTVATLLKMVLRQVAAERKAHAQQLPQQPAAAVHVEGQ</sequence>
<dbReference type="Gene3D" id="3.80.10.10">
    <property type="entry name" value="Ribonuclease Inhibitor"/>
    <property type="match status" value="2"/>
</dbReference>
<name>A0ABY8TY81_TETOB</name>
<keyword evidence="4" id="KW-1185">Reference proteome</keyword>
<dbReference type="Proteomes" id="UP001244341">
    <property type="component" value="Chromosome 4b"/>
</dbReference>
<comment type="subcellular location">
    <subcellularLocation>
        <location evidence="1">Cytoplasm</location>
        <location evidence="1">Cytoskeleton</location>
        <location evidence="1">Cilium axoneme</location>
    </subcellularLocation>
</comment>
<dbReference type="InterPro" id="IPR032675">
    <property type="entry name" value="LRR_dom_sf"/>
</dbReference>
<accession>A0ABY8TY81</accession>
<keyword evidence="2" id="KW-0175">Coiled coil</keyword>
<gene>
    <name evidence="3" type="ORF">OEZ85_006317</name>
</gene>
<dbReference type="SUPFAM" id="SSF52047">
    <property type="entry name" value="RNI-like"/>
    <property type="match status" value="1"/>
</dbReference>
<evidence type="ECO:0000256" key="1">
    <source>
        <dbReference type="ARBA" id="ARBA00004430"/>
    </source>
</evidence>
<evidence type="ECO:0000313" key="4">
    <source>
        <dbReference type="Proteomes" id="UP001244341"/>
    </source>
</evidence>
<reference evidence="3 4" key="1">
    <citation type="submission" date="2023-05" db="EMBL/GenBank/DDBJ databases">
        <title>A 100% complete, gapless, phased diploid assembly of the Scenedesmus obliquus UTEX 3031 genome.</title>
        <authorList>
            <person name="Biondi T.C."/>
            <person name="Hanschen E.R."/>
            <person name="Kwon T."/>
            <person name="Eng W."/>
            <person name="Kruse C.P.S."/>
            <person name="Koehler S.I."/>
            <person name="Kunde Y."/>
            <person name="Gleasner C.D."/>
            <person name="You Mak K.T."/>
            <person name="Polle J."/>
            <person name="Hovde B.T."/>
            <person name="Starkenburg S.R."/>
        </authorList>
    </citation>
    <scope>NUCLEOTIDE SEQUENCE [LARGE SCALE GENOMIC DNA]</scope>
    <source>
        <strain evidence="3 4">DOE0152z</strain>
    </source>
</reference>